<protein>
    <submittedName>
        <fullName evidence="2">Uncharacterized protein</fullName>
    </submittedName>
</protein>
<dbReference type="AlphaFoldDB" id="A0AAD7I2C2"/>
<dbReference type="EMBL" id="JARKIB010000138">
    <property type="protein sequence ID" value="KAJ7733468.1"/>
    <property type="molecule type" value="Genomic_DNA"/>
</dbReference>
<dbReference type="InterPro" id="IPR012337">
    <property type="entry name" value="RNaseH-like_sf"/>
</dbReference>
<reference evidence="2" key="1">
    <citation type="submission" date="2023-03" db="EMBL/GenBank/DDBJ databases">
        <title>Massive genome expansion in bonnet fungi (Mycena s.s.) driven by repeated elements and novel gene families across ecological guilds.</title>
        <authorList>
            <consortium name="Lawrence Berkeley National Laboratory"/>
            <person name="Harder C.B."/>
            <person name="Miyauchi S."/>
            <person name="Viragh M."/>
            <person name="Kuo A."/>
            <person name="Thoen E."/>
            <person name="Andreopoulos B."/>
            <person name="Lu D."/>
            <person name="Skrede I."/>
            <person name="Drula E."/>
            <person name="Henrissat B."/>
            <person name="Morin E."/>
            <person name="Kohler A."/>
            <person name="Barry K."/>
            <person name="LaButti K."/>
            <person name="Morin E."/>
            <person name="Salamov A."/>
            <person name="Lipzen A."/>
            <person name="Mereny Z."/>
            <person name="Hegedus B."/>
            <person name="Baldrian P."/>
            <person name="Stursova M."/>
            <person name="Weitz H."/>
            <person name="Taylor A."/>
            <person name="Grigoriev I.V."/>
            <person name="Nagy L.G."/>
            <person name="Martin F."/>
            <person name="Kauserud H."/>
        </authorList>
    </citation>
    <scope>NUCLEOTIDE SEQUENCE</scope>
    <source>
        <strain evidence="2">CBHHK182m</strain>
    </source>
</reference>
<dbReference type="SUPFAM" id="SSF53098">
    <property type="entry name" value="Ribonuclease H-like"/>
    <property type="match status" value="1"/>
</dbReference>
<evidence type="ECO:0000313" key="2">
    <source>
        <dbReference type="EMBL" id="KAJ7733468.1"/>
    </source>
</evidence>
<proteinExistence type="predicted"/>
<evidence type="ECO:0000313" key="3">
    <source>
        <dbReference type="Proteomes" id="UP001215598"/>
    </source>
</evidence>
<keyword evidence="3" id="KW-1185">Reference proteome</keyword>
<comment type="caution">
    <text evidence="2">The sequence shown here is derived from an EMBL/GenBank/DDBJ whole genome shotgun (WGS) entry which is preliminary data.</text>
</comment>
<feature type="region of interest" description="Disordered" evidence="1">
    <location>
        <begin position="84"/>
        <end position="158"/>
    </location>
</feature>
<name>A0AAD7I2C2_9AGAR</name>
<sequence>MNRTLVRYCARRNPDVGSARNMQIGCGGHVTNLVAQDIAAALGLAPPIAEKDLYEETRKFPLAYDPAEDPVVVAEMAVMKEDIEKGRLEKDVDDTDPSEPDLSESDVDDAENPEDTEDLWVLEAEEEEEEAPAPPPMLTAAVKPTASGKGKRKAKKVKPPKLFTPVDKIHETVVHILRSEIRRKKARVLIHKLADKEYRHLVFVRSMVIRWNTMYAEMRRARQLAPALDAFVADMPRGLTGKKKAAAVAKKKKWEMHSSDWEYIDKLMSALEVLQNVTLEFSKKGTVKSRSTIY</sequence>
<feature type="compositionally biased region" description="Acidic residues" evidence="1">
    <location>
        <begin position="91"/>
        <end position="131"/>
    </location>
</feature>
<gene>
    <name evidence="2" type="ORF">B0H16DRAFT_1579534</name>
</gene>
<evidence type="ECO:0000256" key="1">
    <source>
        <dbReference type="SAM" id="MobiDB-lite"/>
    </source>
</evidence>
<dbReference type="Proteomes" id="UP001215598">
    <property type="component" value="Unassembled WGS sequence"/>
</dbReference>
<feature type="compositionally biased region" description="Basic residues" evidence="1">
    <location>
        <begin position="149"/>
        <end position="158"/>
    </location>
</feature>
<accession>A0AAD7I2C2</accession>
<organism evidence="2 3">
    <name type="scientific">Mycena metata</name>
    <dbReference type="NCBI Taxonomy" id="1033252"/>
    <lineage>
        <taxon>Eukaryota</taxon>
        <taxon>Fungi</taxon>
        <taxon>Dikarya</taxon>
        <taxon>Basidiomycota</taxon>
        <taxon>Agaricomycotina</taxon>
        <taxon>Agaricomycetes</taxon>
        <taxon>Agaricomycetidae</taxon>
        <taxon>Agaricales</taxon>
        <taxon>Marasmiineae</taxon>
        <taxon>Mycenaceae</taxon>
        <taxon>Mycena</taxon>
    </lineage>
</organism>